<dbReference type="STRING" id="561180.BIFGAL_04059"/>
<evidence type="ECO:0000256" key="5">
    <source>
        <dbReference type="ARBA" id="ARBA00023136"/>
    </source>
</evidence>
<evidence type="ECO:0000256" key="1">
    <source>
        <dbReference type="ARBA" id="ARBA00004651"/>
    </source>
</evidence>
<dbReference type="PANTHER" id="PTHR30287:SF1">
    <property type="entry name" value="INNER MEMBRANE PROTEIN"/>
    <property type="match status" value="1"/>
</dbReference>
<feature type="compositionally biased region" description="Basic and acidic residues" evidence="6">
    <location>
        <begin position="260"/>
        <end position="285"/>
    </location>
</feature>
<reference evidence="9 10" key="1">
    <citation type="submission" date="2009-11" db="EMBL/GenBank/DDBJ databases">
        <authorList>
            <person name="Weinstock G."/>
            <person name="Sodergren E."/>
            <person name="Clifton S."/>
            <person name="Fulton L."/>
            <person name="Fulton B."/>
            <person name="Courtney L."/>
            <person name="Fronick C."/>
            <person name="Harrison M."/>
            <person name="Strong C."/>
            <person name="Farmer C."/>
            <person name="Delahaunty K."/>
            <person name="Markovic C."/>
            <person name="Hall O."/>
            <person name="Minx P."/>
            <person name="Tomlinson C."/>
            <person name="Mitreva M."/>
            <person name="Nelson J."/>
            <person name="Hou S."/>
            <person name="Wollam A."/>
            <person name="Pepin K.H."/>
            <person name="Johnson M."/>
            <person name="Bhonagiri V."/>
            <person name="Nash W.E."/>
            <person name="Warren W."/>
            <person name="Chinwalla A."/>
            <person name="Mardis E.R."/>
            <person name="Wilson R.K."/>
        </authorList>
    </citation>
    <scope>NUCLEOTIDE SEQUENCE [LARGE SCALE GENOMIC DNA]</scope>
    <source>
        <strain evidence="9 10">DSM 20093</strain>
    </source>
</reference>
<dbReference type="eggNOG" id="COG0577">
    <property type="taxonomic scope" value="Bacteria"/>
</dbReference>
<dbReference type="Proteomes" id="UP000003656">
    <property type="component" value="Unassembled WGS sequence"/>
</dbReference>
<keyword evidence="3 7" id="KW-0812">Transmembrane</keyword>
<feature type="transmembrane region" description="Helical" evidence="7">
    <location>
        <begin position="905"/>
        <end position="925"/>
    </location>
</feature>
<name>D1NW14_9BIFI</name>
<keyword evidence="5 7" id="KW-0472">Membrane</keyword>
<feature type="region of interest" description="Disordered" evidence="6">
    <location>
        <begin position="260"/>
        <end position="287"/>
    </location>
</feature>
<organism evidence="9 10">
    <name type="scientific">Bifidobacterium gallicum DSM 20093 = LMG 11596</name>
    <dbReference type="NCBI Taxonomy" id="561180"/>
    <lineage>
        <taxon>Bacteria</taxon>
        <taxon>Bacillati</taxon>
        <taxon>Actinomycetota</taxon>
        <taxon>Actinomycetes</taxon>
        <taxon>Bifidobacteriales</taxon>
        <taxon>Bifidobacteriaceae</taxon>
        <taxon>Bifidobacterium</taxon>
    </lineage>
</organism>
<keyword evidence="4 7" id="KW-1133">Transmembrane helix</keyword>
<protein>
    <submittedName>
        <fullName evidence="9">Efflux ABC transporter, permease protein</fullName>
    </submittedName>
</protein>
<evidence type="ECO:0000313" key="9">
    <source>
        <dbReference type="EMBL" id="EFA22300.1"/>
    </source>
</evidence>
<dbReference type="AlphaFoldDB" id="D1NW14"/>
<feature type="transmembrane region" description="Helical" evidence="7">
    <location>
        <begin position="623"/>
        <end position="643"/>
    </location>
</feature>
<evidence type="ECO:0000259" key="8">
    <source>
        <dbReference type="Pfam" id="PF02687"/>
    </source>
</evidence>
<feature type="region of interest" description="Disordered" evidence="6">
    <location>
        <begin position="330"/>
        <end position="355"/>
    </location>
</feature>
<dbReference type="GO" id="GO:0005886">
    <property type="term" value="C:plasma membrane"/>
    <property type="evidence" value="ECO:0007669"/>
    <property type="project" value="UniProtKB-SubCell"/>
</dbReference>
<feature type="transmembrane region" description="Helical" evidence="7">
    <location>
        <begin position="847"/>
        <end position="870"/>
    </location>
</feature>
<dbReference type="InterPro" id="IPR003838">
    <property type="entry name" value="ABC3_permease_C"/>
</dbReference>
<comment type="subcellular location">
    <subcellularLocation>
        <location evidence="1">Cell membrane</location>
        <topology evidence="1">Multi-pass membrane protein</topology>
    </subcellularLocation>
</comment>
<accession>D1NW14</accession>
<evidence type="ECO:0000256" key="4">
    <source>
        <dbReference type="ARBA" id="ARBA00022989"/>
    </source>
</evidence>
<feature type="transmembrane region" description="Helical" evidence="7">
    <location>
        <begin position="34"/>
        <end position="54"/>
    </location>
</feature>
<feature type="transmembrane region" description="Helical" evidence="7">
    <location>
        <begin position="457"/>
        <end position="478"/>
    </location>
</feature>
<dbReference type="PANTHER" id="PTHR30287">
    <property type="entry name" value="MEMBRANE COMPONENT OF PREDICTED ABC SUPERFAMILY METABOLITE UPTAKE TRANSPORTER"/>
    <property type="match status" value="1"/>
</dbReference>
<dbReference type="InterPro" id="IPR038766">
    <property type="entry name" value="Membrane_comp_ABC_pdt"/>
</dbReference>
<feature type="compositionally biased region" description="Low complexity" evidence="6">
    <location>
        <begin position="338"/>
        <end position="355"/>
    </location>
</feature>
<evidence type="ECO:0000256" key="7">
    <source>
        <dbReference type="SAM" id="Phobius"/>
    </source>
</evidence>
<dbReference type="EMBL" id="ABXB03000004">
    <property type="protein sequence ID" value="EFA22300.1"/>
    <property type="molecule type" value="Genomic_DNA"/>
</dbReference>
<feature type="domain" description="ABC3 transporter permease C-terminal" evidence="8">
    <location>
        <begin position="457"/>
        <end position="571"/>
    </location>
</feature>
<feature type="transmembrane region" description="Helical" evidence="7">
    <location>
        <begin position="945"/>
        <end position="967"/>
    </location>
</feature>
<gene>
    <name evidence="9" type="ORF">BIFGAL_04059</name>
</gene>
<evidence type="ECO:0000256" key="6">
    <source>
        <dbReference type="SAM" id="MobiDB-lite"/>
    </source>
</evidence>
<sequence>MMDARQHSRKHATMLNAAFLTDTWRSWRHAVKPFLSIMIIAMLGVTVLTGMYAGCRDAFLAANKYYQTQGLHDIQIASTLGLDDDDVTAVRSVEGVEAVQAERSQTVQIESGDVSKPAVITMIGTNGLDQPSLQRGRMPTKWGEAAVTETLLKKTGLKLGQRMRVKVPQDPAVTGIPDELTIVGVVLPADDLANPDGYRASNSFRATANTALPVYVPPEGLSGAAYTALSLRVDGTQYMDSFSDEYDEAVDQVRKRIDDDVKTQREQARADTLREQAQRELDDAKATAVDEATTKALDEALEQAKEQAKAQVLVQAGVPGASALVNGGTAGTSGTAGSGTAAETGGTAGSGTAAETGTGATADVAARMDAVVAANPALRQAVERAQAQVTLPDDVKTRIEQQVREQVDEQFAKETAEQQRQIDAIKPATWYVQTRSALSGVSSLDSDISSMQKIGNAFPIVFLVVAVMMSLTTMTRLVEEDRGFVGTYLGLGYSGRMLVMRYLLFAVLACLIGGGLGLLIGFLGIPAFLMLVIHGLYAIPHMTLQYDWLVGSLGVLLFVVAVGAAAVAAAMRETGLSPAVLMRPKAPRAGSRILLERIKPLWSRMSFLSKVTARNIFRFKSRLIMTLGGVAGCTALIICGLAINDTVNRLGVAQFEGAYHYDVTVVANNGQILDDLRKSGDTTASMDASVNAGTVEYDGSSTTVQVIVVPDAQKTKLNQMFALRPERCSGHCEAAVLNDSGVIATQSGVQTLGVHAGADVDLQVGSSKPQQVHVESVVHNLIGADVYMTQQLYESLYGAEPTWNAIYADLDMSDEQVERLVDQLNEDHDVITAASTAHQAKTFRFDLMGAIVVLITMLAGALALVVLFTLANTNVSERLREMATLKVLGFYDREVHHYVNREMRIITVMGIVLGLPLGWWISGLLTSALNMPGLYFEVYVSPWSYAFAVVATMAFALLVQLFVNPVLDRIDPVTSLKSVE</sequence>
<feature type="transmembrane region" description="Helical" evidence="7">
    <location>
        <begin position="499"/>
        <end position="528"/>
    </location>
</feature>
<proteinExistence type="predicted"/>
<dbReference type="RefSeq" id="WP_006295514.1">
    <property type="nucleotide sequence ID" value="NZ_ABXB03000004.1"/>
</dbReference>
<dbReference type="eggNOG" id="COG1511">
    <property type="taxonomic scope" value="Bacteria"/>
</dbReference>
<feature type="domain" description="ABC3 transporter permease C-terminal" evidence="8">
    <location>
        <begin position="855"/>
        <end position="959"/>
    </location>
</feature>
<keyword evidence="2" id="KW-1003">Cell membrane</keyword>
<evidence type="ECO:0000256" key="2">
    <source>
        <dbReference type="ARBA" id="ARBA00022475"/>
    </source>
</evidence>
<comment type="caution">
    <text evidence="9">The sequence shown here is derived from an EMBL/GenBank/DDBJ whole genome shotgun (WGS) entry which is preliminary data.</text>
</comment>
<dbReference type="Pfam" id="PF02687">
    <property type="entry name" value="FtsX"/>
    <property type="match status" value="2"/>
</dbReference>
<evidence type="ECO:0000256" key="3">
    <source>
        <dbReference type="ARBA" id="ARBA00022692"/>
    </source>
</evidence>
<evidence type="ECO:0000313" key="10">
    <source>
        <dbReference type="Proteomes" id="UP000003656"/>
    </source>
</evidence>
<feature type="transmembrane region" description="Helical" evidence="7">
    <location>
        <begin position="548"/>
        <end position="571"/>
    </location>
</feature>